<dbReference type="Gene3D" id="3.90.980.20">
    <property type="match status" value="1"/>
</dbReference>
<dbReference type="KEGG" id="eiv:EIN_403150"/>
<dbReference type="VEuPathDB" id="AmoebaDB:EIN_403150"/>
<dbReference type="OrthoDB" id="20747at2759"/>
<accession>A0A0A1UA24</accession>
<dbReference type="Proteomes" id="UP000014680">
    <property type="component" value="Unassembled WGS sequence"/>
</dbReference>
<sequence length="225" mass="25670">MQPFSIKRNCNISEYTEPMSQNDTDSVAQNSKSDLVQCTCSLCQSQDTFLMDDPKVKTTRLCVLILKSLKDLKPSVEYFSLRADINVFIEDHWKLLSKLKLFKSPNYRKALLDAFNHCNLIESGKSTVHNRGFYKLRETKAKKTLPKKKPTKKETQKVTRPENIAYQITQDINALLEQLSYTNTLLVQTQSFYVGNPINNIPTAIAFESNVSHINTLSQVSVLTL</sequence>
<reference evidence="1 2" key="1">
    <citation type="submission" date="2012-10" db="EMBL/GenBank/DDBJ databases">
        <authorList>
            <person name="Zafar N."/>
            <person name="Inman J."/>
            <person name="Hall N."/>
            <person name="Lorenzi H."/>
            <person name="Caler E."/>
        </authorList>
    </citation>
    <scope>NUCLEOTIDE SEQUENCE [LARGE SCALE GENOMIC DNA]</scope>
    <source>
        <strain evidence="1 2">IP1</strain>
    </source>
</reference>
<evidence type="ECO:0000313" key="1">
    <source>
        <dbReference type="EMBL" id="ELP90001.1"/>
    </source>
</evidence>
<dbReference type="EMBL" id="KB206537">
    <property type="protein sequence ID" value="ELP90001.1"/>
    <property type="molecule type" value="Genomic_DNA"/>
</dbReference>
<organism evidence="1 2">
    <name type="scientific">Entamoeba invadens IP1</name>
    <dbReference type="NCBI Taxonomy" id="370355"/>
    <lineage>
        <taxon>Eukaryota</taxon>
        <taxon>Amoebozoa</taxon>
        <taxon>Evosea</taxon>
        <taxon>Archamoebae</taxon>
        <taxon>Mastigamoebida</taxon>
        <taxon>Entamoebidae</taxon>
        <taxon>Entamoeba</taxon>
    </lineage>
</organism>
<dbReference type="GeneID" id="14889134"/>
<dbReference type="RefSeq" id="XP_004256772.1">
    <property type="nucleotide sequence ID" value="XM_004256724.1"/>
</dbReference>
<keyword evidence="2" id="KW-1185">Reference proteome</keyword>
<name>A0A0A1UA24_ENTIV</name>
<dbReference type="AlphaFoldDB" id="A0A0A1UA24"/>
<protein>
    <submittedName>
        <fullName evidence="1">Uncharacterized protein</fullName>
    </submittedName>
</protein>
<gene>
    <name evidence="1" type="ORF">EIN_403150</name>
</gene>
<proteinExistence type="predicted"/>
<evidence type="ECO:0000313" key="2">
    <source>
        <dbReference type="Proteomes" id="UP000014680"/>
    </source>
</evidence>